<sequence>MDRIIEQSGFEQMDYDPILRAYREEATKLETWEFAIIIVILIATVVGCFMSLSSMMKKQCEQQEKED</sequence>
<accession>A0A1R1PHK2</accession>
<reference evidence="3" key="1">
    <citation type="submission" date="2017-01" db="EMBL/GenBank/DDBJ databases">
        <authorList>
            <person name="Wang Y."/>
            <person name="White M."/>
            <person name="Kvist S."/>
            <person name="Moncalvo J.-M."/>
        </authorList>
    </citation>
    <scope>NUCLEOTIDE SEQUENCE [LARGE SCALE GENOMIC DNA]</scope>
    <source>
        <strain evidence="3">COL-18-3</strain>
    </source>
</reference>
<keyword evidence="1" id="KW-0812">Transmembrane</keyword>
<feature type="transmembrane region" description="Helical" evidence="1">
    <location>
        <begin position="34"/>
        <end position="52"/>
    </location>
</feature>
<name>A0A1R1PHK2_ZANCU</name>
<dbReference type="EMBL" id="LSSK01001174">
    <property type="protein sequence ID" value="OMH80475.1"/>
    <property type="molecule type" value="Genomic_DNA"/>
</dbReference>
<protein>
    <submittedName>
        <fullName evidence="2">Uncharacterized protein</fullName>
    </submittedName>
</protein>
<comment type="caution">
    <text evidence="2">The sequence shown here is derived from an EMBL/GenBank/DDBJ whole genome shotgun (WGS) entry which is preliminary data.</text>
</comment>
<keyword evidence="1" id="KW-0472">Membrane</keyword>
<evidence type="ECO:0000256" key="1">
    <source>
        <dbReference type="SAM" id="Phobius"/>
    </source>
</evidence>
<dbReference type="Proteomes" id="UP000188320">
    <property type="component" value="Unassembled WGS sequence"/>
</dbReference>
<evidence type="ECO:0000313" key="2">
    <source>
        <dbReference type="EMBL" id="OMH80475.1"/>
    </source>
</evidence>
<organism evidence="2 3">
    <name type="scientific">Zancudomyces culisetae</name>
    <name type="common">Gut fungus</name>
    <name type="synonym">Smittium culisetae</name>
    <dbReference type="NCBI Taxonomy" id="1213189"/>
    <lineage>
        <taxon>Eukaryota</taxon>
        <taxon>Fungi</taxon>
        <taxon>Fungi incertae sedis</taxon>
        <taxon>Zoopagomycota</taxon>
        <taxon>Kickxellomycotina</taxon>
        <taxon>Harpellomycetes</taxon>
        <taxon>Harpellales</taxon>
        <taxon>Legeriomycetaceae</taxon>
        <taxon>Zancudomyces</taxon>
    </lineage>
</organism>
<keyword evidence="3" id="KW-1185">Reference proteome</keyword>
<keyword evidence="1" id="KW-1133">Transmembrane helix</keyword>
<evidence type="ECO:0000313" key="3">
    <source>
        <dbReference type="Proteomes" id="UP000188320"/>
    </source>
</evidence>
<dbReference type="AlphaFoldDB" id="A0A1R1PHK2"/>
<proteinExistence type="predicted"/>
<gene>
    <name evidence="2" type="ORF">AX774_g6088</name>
</gene>